<dbReference type="SUPFAM" id="SSF51717">
    <property type="entry name" value="Dihydropteroate synthetase-like"/>
    <property type="match status" value="1"/>
</dbReference>
<dbReference type="InterPro" id="IPR045031">
    <property type="entry name" value="DHP_synth-like"/>
</dbReference>
<dbReference type="CDD" id="cd00739">
    <property type="entry name" value="DHPS"/>
    <property type="match status" value="1"/>
</dbReference>
<accession>A0A6J6E7G3</accession>
<dbReference type="InterPro" id="IPR006390">
    <property type="entry name" value="DHP_synth_dom"/>
</dbReference>
<sequence length="271" mass="29181">MNTSRPALWGVLNVTPDSFSDGGQFLSHDRALAQATTLLKNGAAVIDVGGESTRPGAPRVTPEAEQERVIPVIEALTKRGDVSSIDTMNASTASAALDAGATIVNDVSGGLADPHMFRVVAEADVDYVIMHWRGHSDVMNDLAHYDTVAKDVRNELRERVSMALEAGIRPERIILDPGVGFAKTSAHNWQLLAGIDEIVALGFRVLVGVSRKRFLGELLPEGHEIAQRDEPSAVVGALLAERGIWGLRVHEPLIHSRVLDVWQAVAQGGRQ</sequence>
<organism evidence="10">
    <name type="scientific">freshwater metagenome</name>
    <dbReference type="NCBI Taxonomy" id="449393"/>
    <lineage>
        <taxon>unclassified sequences</taxon>
        <taxon>metagenomes</taxon>
        <taxon>ecological metagenomes</taxon>
    </lineage>
</organism>
<evidence type="ECO:0000259" key="9">
    <source>
        <dbReference type="PROSITE" id="PS50972"/>
    </source>
</evidence>
<evidence type="ECO:0000256" key="8">
    <source>
        <dbReference type="ARBA" id="ARBA00022909"/>
    </source>
</evidence>
<keyword evidence="6" id="KW-0479">Metal-binding</keyword>
<comment type="catalytic activity">
    <reaction evidence="1">
        <text>(7,8-dihydropterin-6-yl)methyl diphosphate + 4-aminobenzoate = 7,8-dihydropteroate + diphosphate</text>
        <dbReference type="Rhea" id="RHEA:19949"/>
        <dbReference type="ChEBI" id="CHEBI:17836"/>
        <dbReference type="ChEBI" id="CHEBI:17839"/>
        <dbReference type="ChEBI" id="CHEBI:33019"/>
        <dbReference type="ChEBI" id="CHEBI:72950"/>
        <dbReference type="EC" id="2.5.1.15"/>
    </reaction>
</comment>
<dbReference type="InterPro" id="IPR011005">
    <property type="entry name" value="Dihydropteroate_synth-like_sf"/>
</dbReference>
<dbReference type="GO" id="GO:0046654">
    <property type="term" value="P:tetrahydrofolate biosynthetic process"/>
    <property type="evidence" value="ECO:0007669"/>
    <property type="project" value="TreeGrafter"/>
</dbReference>
<comment type="pathway">
    <text evidence="3">Cofactor biosynthesis; tetrahydrofolate biosynthesis; 7,8-dihydrofolate from 2-amino-4-hydroxy-6-hydroxymethyl-7,8-dihydropteridine diphosphate and 4-aminobenzoate: step 1/2.</text>
</comment>
<evidence type="ECO:0000256" key="4">
    <source>
        <dbReference type="ARBA" id="ARBA00012458"/>
    </source>
</evidence>
<keyword evidence="7" id="KW-0460">Magnesium</keyword>
<dbReference type="Pfam" id="PF00809">
    <property type="entry name" value="Pterin_bind"/>
    <property type="match status" value="1"/>
</dbReference>
<name>A0A6J6E7G3_9ZZZZ</name>
<reference evidence="10" key="1">
    <citation type="submission" date="2020-05" db="EMBL/GenBank/DDBJ databases">
        <authorList>
            <person name="Chiriac C."/>
            <person name="Salcher M."/>
            <person name="Ghai R."/>
            <person name="Kavagutti S V."/>
        </authorList>
    </citation>
    <scope>NUCLEOTIDE SEQUENCE</scope>
</reference>
<evidence type="ECO:0000256" key="2">
    <source>
        <dbReference type="ARBA" id="ARBA00001946"/>
    </source>
</evidence>
<evidence type="ECO:0000256" key="7">
    <source>
        <dbReference type="ARBA" id="ARBA00022842"/>
    </source>
</evidence>
<dbReference type="AlphaFoldDB" id="A0A6J6E7G3"/>
<dbReference type="EC" id="2.5.1.15" evidence="4"/>
<gene>
    <name evidence="10" type="ORF">UFOPK1684_00816</name>
</gene>
<dbReference type="GO" id="GO:0004156">
    <property type="term" value="F:dihydropteroate synthase activity"/>
    <property type="evidence" value="ECO:0007669"/>
    <property type="project" value="UniProtKB-EC"/>
</dbReference>
<dbReference type="EMBL" id="CAEZTM010000032">
    <property type="protein sequence ID" value="CAB4572342.1"/>
    <property type="molecule type" value="Genomic_DNA"/>
</dbReference>
<proteinExistence type="predicted"/>
<dbReference type="InterPro" id="IPR000489">
    <property type="entry name" value="Pterin-binding_dom"/>
</dbReference>
<dbReference type="PROSITE" id="PS00793">
    <property type="entry name" value="DHPS_2"/>
    <property type="match status" value="1"/>
</dbReference>
<protein>
    <recommendedName>
        <fullName evidence="4">dihydropteroate synthase</fullName>
        <ecNumber evidence="4">2.5.1.15</ecNumber>
    </recommendedName>
</protein>
<dbReference type="GO" id="GO:0046872">
    <property type="term" value="F:metal ion binding"/>
    <property type="evidence" value="ECO:0007669"/>
    <property type="project" value="UniProtKB-KW"/>
</dbReference>
<dbReference type="PROSITE" id="PS50972">
    <property type="entry name" value="PTERIN_BINDING"/>
    <property type="match status" value="1"/>
</dbReference>
<evidence type="ECO:0000256" key="5">
    <source>
        <dbReference type="ARBA" id="ARBA00022679"/>
    </source>
</evidence>
<evidence type="ECO:0000313" key="10">
    <source>
        <dbReference type="EMBL" id="CAB4572342.1"/>
    </source>
</evidence>
<dbReference type="GO" id="GO:0046656">
    <property type="term" value="P:folic acid biosynthetic process"/>
    <property type="evidence" value="ECO:0007669"/>
    <property type="project" value="UniProtKB-KW"/>
</dbReference>
<evidence type="ECO:0000256" key="1">
    <source>
        <dbReference type="ARBA" id="ARBA00000012"/>
    </source>
</evidence>
<dbReference type="GO" id="GO:0005829">
    <property type="term" value="C:cytosol"/>
    <property type="evidence" value="ECO:0007669"/>
    <property type="project" value="TreeGrafter"/>
</dbReference>
<keyword evidence="5" id="KW-0808">Transferase</keyword>
<dbReference type="Gene3D" id="3.20.20.20">
    <property type="entry name" value="Dihydropteroate synthase-like"/>
    <property type="match status" value="1"/>
</dbReference>
<feature type="domain" description="Pterin-binding" evidence="9">
    <location>
        <begin position="6"/>
        <end position="260"/>
    </location>
</feature>
<dbReference type="NCBIfam" id="TIGR01496">
    <property type="entry name" value="DHPS"/>
    <property type="match status" value="1"/>
</dbReference>
<comment type="cofactor">
    <cofactor evidence="2">
        <name>Mg(2+)</name>
        <dbReference type="ChEBI" id="CHEBI:18420"/>
    </cofactor>
</comment>
<evidence type="ECO:0000256" key="3">
    <source>
        <dbReference type="ARBA" id="ARBA00004763"/>
    </source>
</evidence>
<evidence type="ECO:0000256" key="6">
    <source>
        <dbReference type="ARBA" id="ARBA00022723"/>
    </source>
</evidence>
<dbReference type="PROSITE" id="PS00792">
    <property type="entry name" value="DHPS_1"/>
    <property type="match status" value="1"/>
</dbReference>
<dbReference type="PANTHER" id="PTHR20941">
    <property type="entry name" value="FOLATE SYNTHESIS PROTEINS"/>
    <property type="match status" value="1"/>
</dbReference>
<keyword evidence="8" id="KW-0289">Folate biosynthesis</keyword>
<dbReference type="PANTHER" id="PTHR20941:SF1">
    <property type="entry name" value="FOLIC ACID SYNTHESIS PROTEIN FOL1"/>
    <property type="match status" value="1"/>
</dbReference>